<dbReference type="AlphaFoldDB" id="A3PEQ9"/>
<dbReference type="STRING" id="167546.P9301_16111"/>
<evidence type="ECO:0000313" key="2">
    <source>
        <dbReference type="EMBL" id="ABO18234.1"/>
    </source>
</evidence>
<accession>A3PEQ9</accession>
<evidence type="ECO:0000313" key="3">
    <source>
        <dbReference type="Proteomes" id="UP000001430"/>
    </source>
</evidence>
<dbReference type="RefSeq" id="WP_011863534.1">
    <property type="nucleotide sequence ID" value="NC_009091.1"/>
</dbReference>
<name>A3PEQ9_PROM0</name>
<organism evidence="2 3">
    <name type="scientific">Prochlorococcus marinus (strain MIT 9301)</name>
    <dbReference type="NCBI Taxonomy" id="167546"/>
    <lineage>
        <taxon>Bacteria</taxon>
        <taxon>Bacillati</taxon>
        <taxon>Cyanobacteriota</taxon>
        <taxon>Cyanophyceae</taxon>
        <taxon>Synechococcales</taxon>
        <taxon>Prochlorococcaceae</taxon>
        <taxon>Prochlorococcus</taxon>
    </lineage>
</organism>
<feature type="signal peptide" evidence="1">
    <location>
        <begin position="1"/>
        <end position="20"/>
    </location>
</feature>
<keyword evidence="1" id="KW-0732">Signal</keyword>
<evidence type="ECO:0000256" key="1">
    <source>
        <dbReference type="SAM" id="SignalP"/>
    </source>
</evidence>
<keyword evidence="3" id="KW-1185">Reference proteome</keyword>
<dbReference type="Proteomes" id="UP000001430">
    <property type="component" value="Chromosome"/>
</dbReference>
<feature type="chain" id="PRO_5002656370" evidence="1">
    <location>
        <begin position="21"/>
        <end position="170"/>
    </location>
</feature>
<proteinExistence type="predicted"/>
<protein>
    <submittedName>
        <fullName evidence="2">Uncharacterized protein</fullName>
    </submittedName>
</protein>
<sequence>MKKFLIPLLAFLSLPIPINAEKLCTLTSELDKDVVIKMDGEYLGMFGRITYKNNPMYRISFFHQNGYGGHRYTISEDKDPNISWEDFKHQKYPGNGLAVFFVGNQVAKGTPVEKRKKGQKRMLMPKLGQNIWYIRNEWERRTEPDNLKVISAAEGFFKIEGKKCKFPYMW</sequence>
<dbReference type="EMBL" id="CP000576">
    <property type="protein sequence ID" value="ABO18234.1"/>
    <property type="molecule type" value="Genomic_DNA"/>
</dbReference>
<gene>
    <name evidence="2" type="ordered locus">P9301_16111</name>
</gene>
<reference evidence="2 3" key="1">
    <citation type="journal article" date="2007" name="PLoS Genet.">
        <title>Patterns and implications of gene gain and loss in the evolution of Prochlorococcus.</title>
        <authorList>
            <person name="Kettler G.C."/>
            <person name="Martiny A.C."/>
            <person name="Huang K."/>
            <person name="Zucker J."/>
            <person name="Coleman M.L."/>
            <person name="Rodrigue S."/>
            <person name="Chen F."/>
            <person name="Lapidus A."/>
            <person name="Ferriera S."/>
            <person name="Johnson J."/>
            <person name="Steglich C."/>
            <person name="Church G.M."/>
            <person name="Richardson P."/>
            <person name="Chisholm S.W."/>
        </authorList>
    </citation>
    <scope>NUCLEOTIDE SEQUENCE [LARGE SCALE GENOMIC DNA]</scope>
    <source>
        <strain evidence="2 3">MIT 9301</strain>
    </source>
</reference>
<dbReference type="HOGENOM" id="CLU_1473950_0_0_3"/>
<dbReference type="KEGG" id="pmg:P9301_16111"/>